<dbReference type="EMBL" id="AP024685">
    <property type="protein sequence ID" value="BCX31013.1"/>
    <property type="molecule type" value="Genomic_DNA"/>
</dbReference>
<dbReference type="InterPro" id="IPR029044">
    <property type="entry name" value="Nucleotide-diphossugar_trans"/>
</dbReference>
<dbReference type="PANTHER" id="PTHR43685:SF11">
    <property type="entry name" value="GLYCOSYLTRANSFERASE TAGX-RELATED"/>
    <property type="match status" value="1"/>
</dbReference>
<accession>A0ABM7QVH1</accession>
<protein>
    <submittedName>
        <fullName evidence="3">Alpha-L-Rha alpha-1,3-L-rhamnosyltransferase</fullName>
    </submittedName>
</protein>
<keyword evidence="4" id="KW-1185">Reference proteome</keyword>
<dbReference type="SUPFAM" id="SSF53448">
    <property type="entry name" value="Nucleotide-diphospho-sugar transferases"/>
    <property type="match status" value="1"/>
</dbReference>
<feature type="domain" description="Glycosyltransferase 2-like" evidence="2">
    <location>
        <begin position="8"/>
        <end position="115"/>
    </location>
</feature>
<proteinExistence type="inferred from homology"/>
<dbReference type="InterPro" id="IPR050834">
    <property type="entry name" value="Glycosyltransf_2"/>
</dbReference>
<evidence type="ECO:0000313" key="3">
    <source>
        <dbReference type="EMBL" id="BCX31013.1"/>
    </source>
</evidence>
<dbReference type="Gene3D" id="3.90.550.10">
    <property type="entry name" value="Spore Coat Polysaccharide Biosynthesis Protein SpsA, Chain A"/>
    <property type="match status" value="1"/>
</dbReference>
<dbReference type="InterPro" id="IPR001173">
    <property type="entry name" value="Glyco_trans_2-like"/>
</dbReference>
<gene>
    <name evidence="3" type="primary">rgpB</name>
    <name evidence="3" type="ORF">LTWDN19_15800</name>
</gene>
<dbReference type="CDD" id="cd04196">
    <property type="entry name" value="GT_2_like_d"/>
    <property type="match status" value="1"/>
</dbReference>
<comment type="similarity">
    <text evidence="1">Belongs to the glycosyltransferase 2 family.</text>
</comment>
<dbReference type="Pfam" id="PF00535">
    <property type="entry name" value="Glycos_transf_2"/>
    <property type="match status" value="1"/>
</dbReference>
<evidence type="ECO:0000256" key="1">
    <source>
        <dbReference type="ARBA" id="ARBA00006739"/>
    </source>
</evidence>
<dbReference type="PANTHER" id="PTHR43685">
    <property type="entry name" value="GLYCOSYLTRANSFERASE"/>
    <property type="match status" value="1"/>
</dbReference>
<dbReference type="Proteomes" id="UP000825100">
    <property type="component" value="Chromosome"/>
</dbReference>
<sequence>MVTKKIAILLSTYNGERFLEEQIESIIKQSNQQWTLYIRDDGSTDKTLDILGRYQADDRIQWINENKPQNLRVIGSFLKLLESVEADYYMFCDQDDVWLSDKVQVTLNKMLTLEAENKQQPILVHTDLRIVDQDLKATSESMIKTQNLDPQPSFGRLLVQNSITGCTMMINQNLKDRCVGLDFTKIRMHDWWFALVASAFGTIGYVPQATILYRQHGDNEVGAKNSLSELMSRKHLFAQTKQMIQLAMAQATEFVADYPNLTDDKVEMVHFYTNVKNYSKVERYRKMRTYGLLKNGSGRNAFYVFQMLTW</sequence>
<name>A0ABM7QVH1_LATCU</name>
<evidence type="ECO:0000259" key="2">
    <source>
        <dbReference type="Pfam" id="PF00535"/>
    </source>
</evidence>
<organism evidence="3 4">
    <name type="scientific">Latilactobacillus curvatus</name>
    <name type="common">Lactobacillus curvatus</name>
    <dbReference type="NCBI Taxonomy" id="28038"/>
    <lineage>
        <taxon>Bacteria</taxon>
        <taxon>Bacillati</taxon>
        <taxon>Bacillota</taxon>
        <taxon>Bacilli</taxon>
        <taxon>Lactobacillales</taxon>
        <taxon>Lactobacillaceae</taxon>
        <taxon>Latilactobacillus</taxon>
    </lineage>
</organism>
<reference evidence="3 4" key="1">
    <citation type="submission" date="2021-05" db="EMBL/GenBank/DDBJ databases">
        <title>Complete Genome Sequence of Latilactobacillus sp. Strain WDN19, a High D-Aspartate-producing Lactic Acid Bacterium Isolated from a Japanese Pickle.</title>
        <authorList>
            <person name="Kajitani K."/>
            <person name="Takahashi S."/>
        </authorList>
    </citation>
    <scope>NUCLEOTIDE SEQUENCE [LARGE SCALE GENOMIC DNA]</scope>
    <source>
        <strain evidence="3 4">WDN19</strain>
    </source>
</reference>
<evidence type="ECO:0000313" key="4">
    <source>
        <dbReference type="Proteomes" id="UP000825100"/>
    </source>
</evidence>